<evidence type="ECO:0000313" key="1">
    <source>
        <dbReference type="EMBL" id="CAG8813108.1"/>
    </source>
</evidence>
<dbReference type="AlphaFoldDB" id="A0A9N9PEP5"/>
<gene>
    <name evidence="1" type="ORF">CPELLU_LOCUS18875</name>
</gene>
<accession>A0A9N9PEP5</accession>
<reference evidence="1" key="1">
    <citation type="submission" date="2021-06" db="EMBL/GenBank/DDBJ databases">
        <authorList>
            <person name="Kallberg Y."/>
            <person name="Tangrot J."/>
            <person name="Rosling A."/>
        </authorList>
    </citation>
    <scope>NUCLEOTIDE SEQUENCE</scope>
    <source>
        <strain evidence="1">FL966</strain>
    </source>
</reference>
<protein>
    <submittedName>
        <fullName evidence="1">24987_t:CDS:1</fullName>
    </submittedName>
</protein>
<proteinExistence type="predicted"/>
<keyword evidence="2" id="KW-1185">Reference proteome</keyword>
<name>A0A9N9PEP5_9GLOM</name>
<dbReference type="EMBL" id="CAJVQA010040514">
    <property type="protein sequence ID" value="CAG8813108.1"/>
    <property type="molecule type" value="Genomic_DNA"/>
</dbReference>
<sequence>YEILDNIISDNNISLDTNNMTDLDISFQDNNKEEQKPKHAYLTKDNCKTNKSSIIQSLINTYWLAKNVVATSKITELTSFIEFHIEYDTTKLCSSYILNYPLLESLEIKFHADYESYSNNHAAKDFIDAIGRVIEEVICQEI</sequence>
<dbReference type="Proteomes" id="UP000789759">
    <property type="component" value="Unassembled WGS sequence"/>
</dbReference>
<dbReference type="OrthoDB" id="2445858at2759"/>
<organism evidence="1 2">
    <name type="scientific">Cetraspora pellucida</name>
    <dbReference type="NCBI Taxonomy" id="1433469"/>
    <lineage>
        <taxon>Eukaryota</taxon>
        <taxon>Fungi</taxon>
        <taxon>Fungi incertae sedis</taxon>
        <taxon>Mucoromycota</taxon>
        <taxon>Glomeromycotina</taxon>
        <taxon>Glomeromycetes</taxon>
        <taxon>Diversisporales</taxon>
        <taxon>Gigasporaceae</taxon>
        <taxon>Cetraspora</taxon>
    </lineage>
</organism>
<evidence type="ECO:0000313" key="2">
    <source>
        <dbReference type="Proteomes" id="UP000789759"/>
    </source>
</evidence>
<feature type="non-terminal residue" evidence="1">
    <location>
        <position position="142"/>
    </location>
</feature>
<comment type="caution">
    <text evidence="1">The sequence shown here is derived from an EMBL/GenBank/DDBJ whole genome shotgun (WGS) entry which is preliminary data.</text>
</comment>